<dbReference type="Pfam" id="PF17940">
    <property type="entry name" value="TetR_C_31"/>
    <property type="match status" value="1"/>
</dbReference>
<evidence type="ECO:0000256" key="3">
    <source>
        <dbReference type="ARBA" id="ARBA00023163"/>
    </source>
</evidence>
<proteinExistence type="predicted"/>
<feature type="DNA-binding region" description="H-T-H motif" evidence="4">
    <location>
        <begin position="38"/>
        <end position="57"/>
    </location>
</feature>
<keyword evidence="1" id="KW-0805">Transcription regulation</keyword>
<dbReference type="RefSeq" id="WP_133347656.1">
    <property type="nucleotide sequence ID" value="NZ_SMZQ01000003.1"/>
</dbReference>
<dbReference type="EMBL" id="SMZQ01000003">
    <property type="protein sequence ID" value="TDL38685.1"/>
    <property type="molecule type" value="Genomic_DNA"/>
</dbReference>
<evidence type="ECO:0000313" key="6">
    <source>
        <dbReference type="EMBL" id="TDL38685.1"/>
    </source>
</evidence>
<dbReference type="InterPro" id="IPR050109">
    <property type="entry name" value="HTH-type_TetR-like_transc_reg"/>
</dbReference>
<organism evidence="6 7">
    <name type="scientific">Arthrobacter nitrophenolicus</name>
    <dbReference type="NCBI Taxonomy" id="683150"/>
    <lineage>
        <taxon>Bacteria</taxon>
        <taxon>Bacillati</taxon>
        <taxon>Actinomycetota</taxon>
        <taxon>Actinomycetes</taxon>
        <taxon>Micrococcales</taxon>
        <taxon>Micrococcaceae</taxon>
        <taxon>Arthrobacter</taxon>
    </lineage>
</organism>
<evidence type="ECO:0000256" key="1">
    <source>
        <dbReference type="ARBA" id="ARBA00023015"/>
    </source>
</evidence>
<dbReference type="InterPro" id="IPR001647">
    <property type="entry name" value="HTH_TetR"/>
</dbReference>
<dbReference type="GO" id="GO:0000976">
    <property type="term" value="F:transcription cis-regulatory region binding"/>
    <property type="evidence" value="ECO:0007669"/>
    <property type="project" value="TreeGrafter"/>
</dbReference>
<dbReference type="PANTHER" id="PTHR30055:SF234">
    <property type="entry name" value="HTH-TYPE TRANSCRIPTIONAL REGULATOR BETI"/>
    <property type="match status" value="1"/>
</dbReference>
<dbReference type="SUPFAM" id="SSF46689">
    <property type="entry name" value="Homeodomain-like"/>
    <property type="match status" value="1"/>
</dbReference>
<keyword evidence="2 4" id="KW-0238">DNA-binding</keyword>
<dbReference type="Proteomes" id="UP000294621">
    <property type="component" value="Unassembled WGS sequence"/>
</dbReference>
<dbReference type="OrthoDB" id="9816296at2"/>
<dbReference type="InterPro" id="IPR041583">
    <property type="entry name" value="TetR_C_31"/>
</dbReference>
<dbReference type="AlphaFoldDB" id="A0A4R5Y5V7"/>
<dbReference type="PANTHER" id="PTHR30055">
    <property type="entry name" value="HTH-TYPE TRANSCRIPTIONAL REGULATOR RUTR"/>
    <property type="match status" value="1"/>
</dbReference>
<accession>A0A4R5Y5V7</accession>
<keyword evidence="3" id="KW-0804">Transcription</keyword>
<dbReference type="Pfam" id="PF00440">
    <property type="entry name" value="TetR_N"/>
    <property type="match status" value="1"/>
</dbReference>
<feature type="domain" description="HTH tetR-type" evidence="5">
    <location>
        <begin position="15"/>
        <end position="75"/>
    </location>
</feature>
<dbReference type="SUPFAM" id="SSF48498">
    <property type="entry name" value="Tetracyclin repressor-like, C-terminal domain"/>
    <property type="match status" value="1"/>
</dbReference>
<comment type="caution">
    <text evidence="6">The sequence shown here is derived from an EMBL/GenBank/DDBJ whole genome shotgun (WGS) entry which is preliminary data.</text>
</comment>
<dbReference type="Gene3D" id="1.10.357.10">
    <property type="entry name" value="Tetracycline Repressor, domain 2"/>
    <property type="match status" value="1"/>
</dbReference>
<evidence type="ECO:0000259" key="5">
    <source>
        <dbReference type="PROSITE" id="PS50977"/>
    </source>
</evidence>
<gene>
    <name evidence="6" type="ORF">E2R57_06965</name>
</gene>
<dbReference type="InterPro" id="IPR009057">
    <property type="entry name" value="Homeodomain-like_sf"/>
</dbReference>
<evidence type="ECO:0000313" key="7">
    <source>
        <dbReference type="Proteomes" id="UP000294621"/>
    </source>
</evidence>
<evidence type="ECO:0000256" key="4">
    <source>
        <dbReference type="PROSITE-ProRule" id="PRU00335"/>
    </source>
</evidence>
<dbReference type="PROSITE" id="PS50977">
    <property type="entry name" value="HTH_TETR_2"/>
    <property type="match status" value="1"/>
</dbReference>
<dbReference type="GO" id="GO:0003700">
    <property type="term" value="F:DNA-binding transcription factor activity"/>
    <property type="evidence" value="ECO:0007669"/>
    <property type="project" value="TreeGrafter"/>
</dbReference>
<dbReference type="STRING" id="683150.G205_08118"/>
<reference evidence="6 7" key="1">
    <citation type="submission" date="2019-03" db="EMBL/GenBank/DDBJ databases">
        <title>Genome Sequencing and Assembly of Various Microbes Isolated from Partially Reclaimed Soil and Acid Mine Drainage (AMD) Site.</title>
        <authorList>
            <person name="Steinbock B."/>
            <person name="Bechtold R."/>
            <person name="Sevigny J.L."/>
            <person name="Thomas D."/>
            <person name="Cuthill L.R."/>
            <person name="Aveiro Johannsen E.J."/>
            <person name="Thomas K."/>
            <person name="Ghosh A."/>
        </authorList>
    </citation>
    <scope>NUCLEOTIDE SEQUENCE [LARGE SCALE GENOMIC DNA]</scope>
    <source>
        <strain evidence="6 7">S-A1</strain>
    </source>
</reference>
<dbReference type="InterPro" id="IPR036271">
    <property type="entry name" value="Tet_transcr_reg_TetR-rel_C_sf"/>
</dbReference>
<evidence type="ECO:0000256" key="2">
    <source>
        <dbReference type="ARBA" id="ARBA00023125"/>
    </source>
</evidence>
<sequence length="201" mass="21445">MVSSPSRAAASSRYGTGREALLRAAVHVVAHKGLRGMTYRAVAEEAGVNNSLVAHHFGSRDALIAAALGWASEQSIAASRLQEAAQQEDTLTEALMALLLAEPELQVFQYEMILEARRRPELAGPVSELYERYVSALAEGLEAFGVGGSVRVVARALFAALDGLVLQFLAGVDREEIAAALEEVHQVIILRRDRPAGSAGL</sequence>
<dbReference type="PRINTS" id="PR00455">
    <property type="entry name" value="HTHTETR"/>
</dbReference>
<protein>
    <submittedName>
        <fullName evidence="6">TetR family transcriptional regulator</fullName>
    </submittedName>
</protein>
<name>A0A4R5Y5V7_9MICC</name>